<dbReference type="EMBL" id="AMQN01002277">
    <property type="status" value="NOT_ANNOTATED_CDS"/>
    <property type="molecule type" value="Genomic_DNA"/>
</dbReference>
<keyword evidence="1" id="KW-0677">Repeat</keyword>
<organism evidence="3">
    <name type="scientific">Capitella teleta</name>
    <name type="common">Polychaete worm</name>
    <dbReference type="NCBI Taxonomy" id="283909"/>
    <lineage>
        <taxon>Eukaryota</taxon>
        <taxon>Metazoa</taxon>
        <taxon>Spiralia</taxon>
        <taxon>Lophotrochozoa</taxon>
        <taxon>Annelida</taxon>
        <taxon>Polychaeta</taxon>
        <taxon>Sedentaria</taxon>
        <taxon>Scolecida</taxon>
        <taxon>Capitellidae</taxon>
        <taxon>Capitella</taxon>
    </lineage>
</organism>
<dbReference type="Proteomes" id="UP000014760">
    <property type="component" value="Unassembled WGS sequence"/>
</dbReference>
<evidence type="ECO:0000313" key="5">
    <source>
        <dbReference type="Proteomes" id="UP000014760"/>
    </source>
</evidence>
<dbReference type="PANTHER" id="PTHR22904">
    <property type="entry name" value="TPR REPEAT CONTAINING PROTEIN"/>
    <property type="match status" value="1"/>
</dbReference>
<dbReference type="GO" id="GO:0051879">
    <property type="term" value="F:Hsp90 protein binding"/>
    <property type="evidence" value="ECO:0007669"/>
    <property type="project" value="TreeGrafter"/>
</dbReference>
<accession>R7TSE6</accession>
<evidence type="ECO:0000256" key="2">
    <source>
        <dbReference type="ARBA" id="ARBA00022803"/>
    </source>
</evidence>
<reference evidence="3 5" key="2">
    <citation type="journal article" date="2013" name="Nature">
        <title>Insights into bilaterian evolution from three spiralian genomes.</title>
        <authorList>
            <person name="Simakov O."/>
            <person name="Marletaz F."/>
            <person name="Cho S.J."/>
            <person name="Edsinger-Gonzales E."/>
            <person name="Havlak P."/>
            <person name="Hellsten U."/>
            <person name="Kuo D.H."/>
            <person name="Larsson T."/>
            <person name="Lv J."/>
            <person name="Arendt D."/>
            <person name="Savage R."/>
            <person name="Osoegawa K."/>
            <person name="de Jong P."/>
            <person name="Grimwood J."/>
            <person name="Chapman J.A."/>
            <person name="Shapiro H."/>
            <person name="Aerts A."/>
            <person name="Otillar R.P."/>
            <person name="Terry A.Y."/>
            <person name="Boore J.L."/>
            <person name="Grigoriev I.V."/>
            <person name="Lindberg D.R."/>
            <person name="Seaver E.C."/>
            <person name="Weisblat D.A."/>
            <person name="Putnam N.H."/>
            <person name="Rokhsar D.S."/>
        </authorList>
    </citation>
    <scope>NUCLEOTIDE SEQUENCE</scope>
    <source>
        <strain evidence="3 5">I ESC-2004</strain>
    </source>
</reference>
<dbReference type="STRING" id="283909.R7TSE6"/>
<dbReference type="SMART" id="SM00028">
    <property type="entry name" value="TPR"/>
    <property type="match status" value="2"/>
</dbReference>
<dbReference type="InterPro" id="IPR011990">
    <property type="entry name" value="TPR-like_helical_dom_sf"/>
</dbReference>
<dbReference type="HOGENOM" id="CLU_141867_2_0_1"/>
<dbReference type="Pfam" id="PF13414">
    <property type="entry name" value="TPR_11"/>
    <property type="match status" value="1"/>
</dbReference>
<dbReference type="OrthoDB" id="10038545at2759"/>
<dbReference type="SUPFAM" id="SSF48452">
    <property type="entry name" value="TPR-like"/>
    <property type="match status" value="1"/>
</dbReference>
<evidence type="ECO:0000313" key="4">
    <source>
        <dbReference type="EnsemblMetazoa" id="CapteP143086"/>
    </source>
</evidence>
<dbReference type="EMBL" id="KB308810">
    <property type="protein sequence ID" value="ELT96532.1"/>
    <property type="molecule type" value="Genomic_DNA"/>
</dbReference>
<name>R7TSE6_CAPTE</name>
<proteinExistence type="predicted"/>
<gene>
    <name evidence="3" type="ORF">CAPTEDRAFT_143086</name>
</gene>
<dbReference type="PANTHER" id="PTHR22904:SF532">
    <property type="entry name" value="HEAT SHOCK PROTEIN STI1-LIKE PROTEIN"/>
    <property type="match status" value="1"/>
</dbReference>
<dbReference type="OMA" id="WGHRSIM"/>
<evidence type="ECO:0000256" key="1">
    <source>
        <dbReference type="ARBA" id="ARBA00022737"/>
    </source>
</evidence>
<dbReference type="Gene3D" id="1.25.40.10">
    <property type="entry name" value="Tetratricopeptide repeat domain"/>
    <property type="match status" value="1"/>
</dbReference>
<protein>
    <submittedName>
        <fullName evidence="3 4">Uncharacterized protein</fullName>
    </submittedName>
</protein>
<sequence length="78" mass="9279">MIFLRQAEESKIQGNECMKNDKFFEAILHYTKAIKLESDNPPFYSNRSLAFLKIQQYNYALEDAKTVIKLMPKWMKVE</sequence>
<dbReference type="AlphaFoldDB" id="R7TSE6"/>
<reference evidence="5" key="1">
    <citation type="submission" date="2012-12" db="EMBL/GenBank/DDBJ databases">
        <authorList>
            <person name="Hellsten U."/>
            <person name="Grimwood J."/>
            <person name="Chapman J.A."/>
            <person name="Shapiro H."/>
            <person name="Aerts A."/>
            <person name="Otillar R.P."/>
            <person name="Terry A.Y."/>
            <person name="Boore J.L."/>
            <person name="Simakov O."/>
            <person name="Marletaz F."/>
            <person name="Cho S.-J."/>
            <person name="Edsinger-Gonzales E."/>
            <person name="Havlak P."/>
            <person name="Kuo D.-H."/>
            <person name="Larsson T."/>
            <person name="Lv J."/>
            <person name="Arendt D."/>
            <person name="Savage R."/>
            <person name="Osoegawa K."/>
            <person name="de Jong P."/>
            <person name="Lindberg D.R."/>
            <person name="Seaver E.C."/>
            <person name="Weisblat D.A."/>
            <person name="Putnam N.H."/>
            <person name="Grigoriev I.V."/>
            <person name="Rokhsar D.S."/>
        </authorList>
    </citation>
    <scope>NUCLEOTIDE SEQUENCE</scope>
    <source>
        <strain evidence="5">I ESC-2004</strain>
    </source>
</reference>
<reference evidence="4" key="3">
    <citation type="submission" date="2015-06" db="UniProtKB">
        <authorList>
            <consortium name="EnsemblMetazoa"/>
        </authorList>
    </citation>
    <scope>IDENTIFICATION</scope>
</reference>
<dbReference type="EnsemblMetazoa" id="CapteT143086">
    <property type="protein sequence ID" value="CapteP143086"/>
    <property type="gene ID" value="CapteG143086"/>
</dbReference>
<dbReference type="InterPro" id="IPR019734">
    <property type="entry name" value="TPR_rpt"/>
</dbReference>
<keyword evidence="2" id="KW-0802">TPR repeat</keyword>
<evidence type="ECO:0000313" key="3">
    <source>
        <dbReference type="EMBL" id="ELT96532.1"/>
    </source>
</evidence>
<keyword evidence="5" id="KW-1185">Reference proteome</keyword>